<dbReference type="KEGG" id="ala:BFG52_09060"/>
<gene>
    <name evidence="1" type="ORF">BFG52_09060</name>
</gene>
<evidence type="ECO:0000313" key="2">
    <source>
        <dbReference type="Proteomes" id="UP000093391"/>
    </source>
</evidence>
<protein>
    <submittedName>
        <fullName evidence="1">Uncharacterized protein</fullName>
    </submittedName>
</protein>
<name>A0A1B2LZW7_9GAMM</name>
<sequence>MQKLLDAVRNYNAQIKQITVDVRAADLAADSLSKQLSEAQHRVPTATTKTITEYIDTSAGVLKACIAKYRTVAEAADGHAADARRLSDGWSVD</sequence>
<proteinExistence type="predicted"/>
<dbReference type="RefSeq" id="WP_067554991.1">
    <property type="nucleotide sequence ID" value="NZ_CP016895.1"/>
</dbReference>
<dbReference type="AlphaFoldDB" id="A0A1B2LZW7"/>
<dbReference type="OrthoDB" id="6690560at2"/>
<accession>A0A1B2LZW7</accession>
<dbReference type="Proteomes" id="UP000093391">
    <property type="component" value="Chromosome"/>
</dbReference>
<keyword evidence="2" id="KW-1185">Reference proteome</keyword>
<evidence type="ECO:0000313" key="1">
    <source>
        <dbReference type="EMBL" id="AOA58484.1"/>
    </source>
</evidence>
<organism evidence="1 2">
    <name type="scientific">Acinetobacter larvae</name>
    <dbReference type="NCBI Taxonomy" id="1789224"/>
    <lineage>
        <taxon>Bacteria</taxon>
        <taxon>Pseudomonadati</taxon>
        <taxon>Pseudomonadota</taxon>
        <taxon>Gammaproteobacteria</taxon>
        <taxon>Moraxellales</taxon>
        <taxon>Moraxellaceae</taxon>
        <taxon>Acinetobacter</taxon>
    </lineage>
</organism>
<dbReference type="EMBL" id="CP016895">
    <property type="protein sequence ID" value="AOA58484.1"/>
    <property type="molecule type" value="Genomic_DNA"/>
</dbReference>
<reference evidence="1 2" key="1">
    <citation type="submission" date="2016-08" db="EMBL/GenBank/DDBJ databases">
        <authorList>
            <person name="Seilhamer J.J."/>
        </authorList>
    </citation>
    <scope>NUCLEOTIDE SEQUENCE [LARGE SCALE GENOMIC DNA]</scope>
    <source>
        <strain evidence="1 2">BRTC-1</strain>
    </source>
</reference>